<dbReference type="Gene3D" id="1.20.1290.10">
    <property type="entry name" value="AhpD-like"/>
    <property type="match status" value="1"/>
</dbReference>
<name>A0A356W2N3_9PROT</name>
<feature type="non-terminal residue" evidence="2">
    <location>
        <position position="62"/>
    </location>
</feature>
<proteinExistence type="predicted"/>
<dbReference type="Pfam" id="PF02627">
    <property type="entry name" value="CMD"/>
    <property type="match status" value="1"/>
</dbReference>
<dbReference type="GO" id="GO:0051920">
    <property type="term" value="F:peroxiredoxin activity"/>
    <property type="evidence" value="ECO:0007669"/>
    <property type="project" value="InterPro"/>
</dbReference>
<organism evidence="2 3">
    <name type="scientific">Hyphomonas atlantica</name>
    <dbReference type="NCBI Taxonomy" id="1280948"/>
    <lineage>
        <taxon>Bacteria</taxon>
        <taxon>Pseudomonadati</taxon>
        <taxon>Pseudomonadota</taxon>
        <taxon>Alphaproteobacteria</taxon>
        <taxon>Hyphomonadales</taxon>
        <taxon>Hyphomonadaceae</taxon>
        <taxon>Hyphomonas</taxon>
    </lineage>
</organism>
<comment type="caution">
    <text evidence="2">The sequence shown here is derived from an EMBL/GenBank/DDBJ whole genome shotgun (WGS) entry which is preliminary data.</text>
</comment>
<accession>A0A356W2N3</accession>
<dbReference type="EMBL" id="DOGS01000066">
    <property type="protein sequence ID" value="HBQ47869.1"/>
    <property type="molecule type" value="Genomic_DNA"/>
</dbReference>
<sequence>MADGKKDYGAITGAINSGITGLRNTGAKETLNQFSAMSKAALADGALDTKTKELIALAIGIA</sequence>
<evidence type="ECO:0000313" key="2">
    <source>
        <dbReference type="EMBL" id="HBQ47869.1"/>
    </source>
</evidence>
<protein>
    <recommendedName>
        <fullName evidence="1">Carboxymuconolactone decarboxylase-like domain-containing protein</fullName>
    </recommendedName>
</protein>
<dbReference type="InterPro" id="IPR029032">
    <property type="entry name" value="AhpD-like"/>
</dbReference>
<dbReference type="InterPro" id="IPR003779">
    <property type="entry name" value="CMD-like"/>
</dbReference>
<gene>
    <name evidence="2" type="ORF">DD728_03120</name>
</gene>
<reference evidence="2 3" key="1">
    <citation type="journal article" date="2018" name="Nat. Biotechnol.">
        <title>A standardized bacterial taxonomy based on genome phylogeny substantially revises the tree of life.</title>
        <authorList>
            <person name="Parks D.H."/>
            <person name="Chuvochina M."/>
            <person name="Waite D.W."/>
            <person name="Rinke C."/>
            <person name="Skarshewski A."/>
            <person name="Chaumeil P.A."/>
            <person name="Hugenholtz P."/>
        </authorList>
    </citation>
    <scope>NUCLEOTIDE SEQUENCE [LARGE SCALE GENOMIC DNA]</scope>
    <source>
        <strain evidence="2">UBA10378</strain>
    </source>
</reference>
<evidence type="ECO:0000259" key="1">
    <source>
        <dbReference type="Pfam" id="PF02627"/>
    </source>
</evidence>
<dbReference type="SUPFAM" id="SSF69118">
    <property type="entry name" value="AhpD-like"/>
    <property type="match status" value="1"/>
</dbReference>
<dbReference type="Proteomes" id="UP000263957">
    <property type="component" value="Unassembled WGS sequence"/>
</dbReference>
<dbReference type="AlphaFoldDB" id="A0A356W2N3"/>
<feature type="domain" description="Carboxymuconolactone decarboxylase-like" evidence="1">
    <location>
        <begin position="29"/>
        <end position="62"/>
    </location>
</feature>
<evidence type="ECO:0000313" key="3">
    <source>
        <dbReference type="Proteomes" id="UP000263957"/>
    </source>
</evidence>